<sequence length="216" mass="23549">MSRRAPLIPRQGRGVIVLAGEDANDCDILASIIRQHHPNLGTAKLVRINDQVRLKKKTGPELATAVSALVGKAKSKALQQRGPLIGLAVHEDLDGFTDNRYRTVRKTLSAELARQSPCDAALALAAWESEAWLLLFPGAFPHVRPRWKVPAQLRGNDTGMLKDPKEALKTKLGSPTFRESDGALIAKAAYGRGLLAKPQGKNRSYDDFVAELTTWG</sequence>
<evidence type="ECO:0000313" key="2">
    <source>
        <dbReference type="Proteomes" id="UP001595871"/>
    </source>
</evidence>
<accession>A0ABV8N3N6</accession>
<proteinExistence type="predicted"/>
<evidence type="ECO:0008006" key="3">
    <source>
        <dbReference type="Google" id="ProtNLM"/>
    </source>
</evidence>
<dbReference type="RefSeq" id="WP_307817541.1">
    <property type="nucleotide sequence ID" value="NZ_BAAAYA010000016.1"/>
</dbReference>
<dbReference type="EMBL" id="JBHSCF010000029">
    <property type="protein sequence ID" value="MFC4187912.1"/>
    <property type="molecule type" value="Genomic_DNA"/>
</dbReference>
<gene>
    <name evidence="1" type="ORF">ACFO3R_16250</name>
</gene>
<reference evidence="2" key="1">
    <citation type="journal article" date="2019" name="Int. J. Syst. Evol. Microbiol.">
        <title>The Global Catalogue of Microorganisms (GCM) 10K type strain sequencing project: providing services to taxonomists for standard genome sequencing and annotation.</title>
        <authorList>
            <consortium name="The Broad Institute Genomics Platform"/>
            <consortium name="The Broad Institute Genome Sequencing Center for Infectious Disease"/>
            <person name="Wu L."/>
            <person name="Ma J."/>
        </authorList>
    </citation>
    <scope>NUCLEOTIDE SEQUENCE [LARGE SCALE GENOMIC DNA]</scope>
    <source>
        <strain evidence="2">CCM 3243</strain>
    </source>
</reference>
<dbReference type="Proteomes" id="UP001595871">
    <property type="component" value="Unassembled WGS sequence"/>
</dbReference>
<keyword evidence="2" id="KW-1185">Reference proteome</keyword>
<protein>
    <recommendedName>
        <fullName evidence="3">DUF4276 family protein</fullName>
    </recommendedName>
</protein>
<organism evidence="1 2">
    <name type="scientific">Streptomyces flavovirens</name>
    <dbReference type="NCBI Taxonomy" id="52258"/>
    <lineage>
        <taxon>Bacteria</taxon>
        <taxon>Bacillati</taxon>
        <taxon>Actinomycetota</taxon>
        <taxon>Actinomycetes</taxon>
        <taxon>Kitasatosporales</taxon>
        <taxon>Streptomycetaceae</taxon>
        <taxon>Streptomyces</taxon>
    </lineage>
</organism>
<comment type="caution">
    <text evidence="1">The sequence shown here is derived from an EMBL/GenBank/DDBJ whole genome shotgun (WGS) entry which is preliminary data.</text>
</comment>
<evidence type="ECO:0000313" key="1">
    <source>
        <dbReference type="EMBL" id="MFC4187912.1"/>
    </source>
</evidence>
<name>A0ABV8N3N6_9ACTN</name>